<comment type="caution">
    <text evidence="5">The sequence shown here is derived from an EMBL/GenBank/DDBJ whole genome shotgun (WGS) entry which is preliminary data.</text>
</comment>
<dbReference type="Proteomes" id="UP000094065">
    <property type="component" value="Unassembled WGS sequence"/>
</dbReference>
<name>A0A1E3I7N8_9TREE</name>
<organism evidence="5 6">
    <name type="scientific">Cryptococcus amylolentus CBS 6039</name>
    <dbReference type="NCBI Taxonomy" id="1295533"/>
    <lineage>
        <taxon>Eukaryota</taxon>
        <taxon>Fungi</taxon>
        <taxon>Dikarya</taxon>
        <taxon>Basidiomycota</taxon>
        <taxon>Agaricomycotina</taxon>
        <taxon>Tremellomycetes</taxon>
        <taxon>Tremellales</taxon>
        <taxon>Cryptococcaceae</taxon>
        <taxon>Cryptococcus</taxon>
    </lineage>
</organism>
<evidence type="ECO:0000313" key="5">
    <source>
        <dbReference type="EMBL" id="ODN84508.1"/>
    </source>
</evidence>
<dbReference type="InterPro" id="IPR036291">
    <property type="entry name" value="NAD(P)-bd_dom_sf"/>
</dbReference>
<protein>
    <recommendedName>
        <fullName evidence="7">Short-chain dehydrogenase</fullName>
    </recommendedName>
</protein>
<dbReference type="Gene3D" id="3.40.50.720">
    <property type="entry name" value="NAD(P)-binding Rossmann-like Domain"/>
    <property type="match status" value="1"/>
</dbReference>
<dbReference type="OrthoDB" id="3819888at2759"/>
<comment type="similarity">
    <text evidence="1 4">Belongs to the short-chain dehydrogenases/reductases (SDR) family.</text>
</comment>
<keyword evidence="6" id="KW-1185">Reference proteome</keyword>
<evidence type="ECO:0000256" key="3">
    <source>
        <dbReference type="ARBA" id="ARBA00023002"/>
    </source>
</evidence>
<evidence type="ECO:0000313" key="6">
    <source>
        <dbReference type="Proteomes" id="UP000094065"/>
    </source>
</evidence>
<dbReference type="AlphaFoldDB" id="A0A1E3I7N8"/>
<dbReference type="SUPFAM" id="SSF51735">
    <property type="entry name" value="NAD(P)-binding Rossmann-fold domains"/>
    <property type="match status" value="1"/>
</dbReference>
<dbReference type="InterPro" id="IPR052178">
    <property type="entry name" value="Sec_Metab_Biosynth_SDR"/>
</dbReference>
<dbReference type="PRINTS" id="PR00081">
    <property type="entry name" value="GDHRDH"/>
</dbReference>
<evidence type="ECO:0008006" key="7">
    <source>
        <dbReference type="Google" id="ProtNLM"/>
    </source>
</evidence>
<accession>A0A1E3I7N8</accession>
<sequence length="355" mass="38323">MIKALCHPLPCRGPRVLPPRSLPIARGLTQPKSPRLLEQRSIATAKGQVHPSMSSSHTLAKLVFGTDALKLDKLFDVSGWVAIVTGGGTGLGLVTASALASNGCKVYITGRRLEPLQEAARTAAPEGSPGSIIPVQADMSSKEGILRLKEVIEKEEKWVNVLINNHGVSLDVPKINEAEQTAQGIAKKMFDDETFESWADGHRINTASYYFTTFAFLPLLDAAQKVGKYSEPGNVLNIASVSGITKTSQRGQFSYNSNKAATISLSHQLATEFARRGLGIRVNVVCPGYFPSGMSPVDEKYLKPSEEFKQKYGTPLGRSGNAQDYAQCIFGLINNQYVTGAEVVIDGGWLLVQAF</sequence>
<dbReference type="InterPro" id="IPR002347">
    <property type="entry name" value="SDR_fam"/>
</dbReference>
<keyword evidence="3" id="KW-0560">Oxidoreductase</keyword>
<evidence type="ECO:0000256" key="2">
    <source>
        <dbReference type="ARBA" id="ARBA00022857"/>
    </source>
</evidence>
<dbReference type="EMBL" id="AWGJ01000001">
    <property type="protein sequence ID" value="ODN84508.1"/>
    <property type="molecule type" value="Genomic_DNA"/>
</dbReference>
<dbReference type="PRINTS" id="PR00080">
    <property type="entry name" value="SDRFAMILY"/>
</dbReference>
<dbReference type="GO" id="GO:0016491">
    <property type="term" value="F:oxidoreductase activity"/>
    <property type="evidence" value="ECO:0007669"/>
    <property type="project" value="UniProtKB-KW"/>
</dbReference>
<dbReference type="STRING" id="1295533.A0A1E3I7N8"/>
<dbReference type="PANTHER" id="PTHR43618:SF4">
    <property type="entry name" value="SHORT CHAIN DEHYDROGENASE_REDUCTASE FAMILY (AFU_ORTHOLOGUE AFUA_7G04540)"/>
    <property type="match status" value="1"/>
</dbReference>
<dbReference type="Pfam" id="PF00106">
    <property type="entry name" value="adh_short"/>
    <property type="match status" value="1"/>
</dbReference>
<reference evidence="5 6" key="1">
    <citation type="submission" date="2016-06" db="EMBL/GenBank/DDBJ databases">
        <title>Evolution of pathogenesis and genome organization in the Tremellales.</title>
        <authorList>
            <person name="Cuomo C."/>
            <person name="Litvintseva A."/>
            <person name="Heitman J."/>
            <person name="Chen Y."/>
            <person name="Sun S."/>
            <person name="Springer D."/>
            <person name="Dromer F."/>
            <person name="Young S."/>
            <person name="Zeng Q."/>
            <person name="Chapman S."/>
            <person name="Gujja S."/>
            <person name="Saif S."/>
            <person name="Birren B."/>
        </authorList>
    </citation>
    <scope>NUCLEOTIDE SEQUENCE [LARGE SCALE GENOMIC DNA]</scope>
    <source>
        <strain evidence="5 6">CBS 6039</strain>
    </source>
</reference>
<dbReference type="CDD" id="cd05233">
    <property type="entry name" value="SDR_c"/>
    <property type="match status" value="1"/>
</dbReference>
<keyword evidence="2" id="KW-0521">NADP</keyword>
<dbReference type="GeneID" id="30151749"/>
<dbReference type="PANTHER" id="PTHR43618">
    <property type="entry name" value="7-ALPHA-HYDROXYSTEROID DEHYDROGENASE"/>
    <property type="match status" value="1"/>
</dbReference>
<gene>
    <name evidence="5" type="ORF">L202_00440</name>
</gene>
<proteinExistence type="inferred from homology"/>
<evidence type="ECO:0000256" key="1">
    <source>
        <dbReference type="ARBA" id="ARBA00006484"/>
    </source>
</evidence>
<dbReference type="RefSeq" id="XP_018998311.1">
    <property type="nucleotide sequence ID" value="XM_019133606.1"/>
</dbReference>
<evidence type="ECO:0000256" key="4">
    <source>
        <dbReference type="RuleBase" id="RU000363"/>
    </source>
</evidence>